<dbReference type="Gene3D" id="6.10.250.1680">
    <property type="match status" value="1"/>
</dbReference>
<dbReference type="Proteomes" id="UP000183894">
    <property type="component" value="Unassembled WGS sequence"/>
</dbReference>
<dbReference type="AlphaFoldDB" id="A0A1H7HVB0"/>
<protein>
    <recommendedName>
        <fullName evidence="4">DUF1684 domain-containing protein</fullName>
    </recommendedName>
</protein>
<sequence>MTDDSWRTTLLQHREQKDRFLAADQHSPIPPDQREYFDGLDYFDPEPGLRFELALEAYDDPETITIGTTTDGERDYLVWGAFEFEIDGETYSLDAYRTTPEEDRLWVPFRDETNTEETYGAGRYLDLEAADRTDDGQWVLDFNYAYNPFCAYSPQYECPLVPMENWLEVRIEAGEMDYEGPESSDGSPAHGHGHRHEHDHSHDHDHEHTD</sequence>
<name>A0A1H7HVB0_HALLR</name>
<dbReference type="EMBL" id="FOAD01000001">
    <property type="protein sequence ID" value="SEK53512.1"/>
    <property type="molecule type" value="Genomic_DNA"/>
</dbReference>
<dbReference type="OrthoDB" id="334216at2157"/>
<dbReference type="PANTHER" id="PTHR41913:SF1">
    <property type="entry name" value="DUF1684 DOMAIN-CONTAINING PROTEIN"/>
    <property type="match status" value="1"/>
</dbReference>
<dbReference type="PANTHER" id="PTHR41913">
    <property type="entry name" value="DUF1684 DOMAIN-CONTAINING PROTEIN"/>
    <property type="match status" value="1"/>
</dbReference>
<reference evidence="2 3" key="1">
    <citation type="submission" date="2016-10" db="EMBL/GenBank/DDBJ databases">
        <authorList>
            <person name="de Groot N.N."/>
        </authorList>
    </citation>
    <scope>NUCLEOTIDE SEQUENCE [LARGE SCALE GENOMIC DNA]</scope>
    <source>
        <strain evidence="2 3">CDM_5</strain>
    </source>
</reference>
<organism evidence="2 3">
    <name type="scientific">Haloferax larsenii</name>
    <dbReference type="NCBI Taxonomy" id="302484"/>
    <lineage>
        <taxon>Archaea</taxon>
        <taxon>Methanobacteriati</taxon>
        <taxon>Methanobacteriota</taxon>
        <taxon>Stenosarchaea group</taxon>
        <taxon>Halobacteria</taxon>
        <taxon>Halobacteriales</taxon>
        <taxon>Haloferacaceae</taxon>
        <taxon>Haloferax</taxon>
    </lineage>
</organism>
<gene>
    <name evidence="2" type="ORF">SAMN04488691_101680</name>
</gene>
<accession>A0A1H7HVB0</accession>
<evidence type="ECO:0000256" key="1">
    <source>
        <dbReference type="SAM" id="MobiDB-lite"/>
    </source>
</evidence>
<dbReference type="Pfam" id="PF07920">
    <property type="entry name" value="DUF1684"/>
    <property type="match status" value="1"/>
</dbReference>
<evidence type="ECO:0008006" key="4">
    <source>
        <dbReference type="Google" id="ProtNLM"/>
    </source>
</evidence>
<evidence type="ECO:0000313" key="3">
    <source>
        <dbReference type="Proteomes" id="UP000183894"/>
    </source>
</evidence>
<proteinExistence type="predicted"/>
<dbReference type="InterPro" id="IPR012467">
    <property type="entry name" value="DUF1684"/>
</dbReference>
<dbReference type="RefSeq" id="WP_074792035.1">
    <property type="nucleotide sequence ID" value="NZ_FOAD01000001.1"/>
</dbReference>
<feature type="region of interest" description="Disordered" evidence="1">
    <location>
        <begin position="177"/>
        <end position="210"/>
    </location>
</feature>
<evidence type="ECO:0000313" key="2">
    <source>
        <dbReference type="EMBL" id="SEK53512.1"/>
    </source>
</evidence>
<feature type="compositionally biased region" description="Basic and acidic residues" evidence="1">
    <location>
        <begin position="196"/>
        <end position="210"/>
    </location>
</feature>